<proteinExistence type="predicted"/>
<dbReference type="EMBL" id="BAAAGX010000017">
    <property type="protein sequence ID" value="GAA0254680.1"/>
    <property type="molecule type" value="Genomic_DNA"/>
</dbReference>
<dbReference type="Proteomes" id="UP001500967">
    <property type="component" value="Unassembled WGS sequence"/>
</dbReference>
<name>A0ABN0ULM9_9ACTN</name>
<organism evidence="2 3">
    <name type="scientific">Cryptosporangium japonicum</name>
    <dbReference type="NCBI Taxonomy" id="80872"/>
    <lineage>
        <taxon>Bacteria</taxon>
        <taxon>Bacillati</taxon>
        <taxon>Actinomycetota</taxon>
        <taxon>Actinomycetes</taxon>
        <taxon>Cryptosporangiales</taxon>
        <taxon>Cryptosporangiaceae</taxon>
        <taxon>Cryptosporangium</taxon>
    </lineage>
</organism>
<dbReference type="RefSeq" id="WP_344650847.1">
    <property type="nucleotide sequence ID" value="NZ_BAAAGX010000017.1"/>
</dbReference>
<accession>A0ABN0ULM9</accession>
<feature type="domain" description="DM13" evidence="1">
    <location>
        <begin position="55"/>
        <end position="170"/>
    </location>
</feature>
<keyword evidence="3" id="KW-1185">Reference proteome</keyword>
<gene>
    <name evidence="2" type="ORF">GCM10009539_44830</name>
</gene>
<dbReference type="Pfam" id="PF10517">
    <property type="entry name" value="DM13"/>
    <property type="match status" value="1"/>
</dbReference>
<reference evidence="2 3" key="1">
    <citation type="journal article" date="2019" name="Int. J. Syst. Evol. Microbiol.">
        <title>The Global Catalogue of Microorganisms (GCM) 10K type strain sequencing project: providing services to taxonomists for standard genome sequencing and annotation.</title>
        <authorList>
            <consortium name="The Broad Institute Genomics Platform"/>
            <consortium name="The Broad Institute Genome Sequencing Center for Infectious Disease"/>
            <person name="Wu L."/>
            <person name="Ma J."/>
        </authorList>
    </citation>
    <scope>NUCLEOTIDE SEQUENCE [LARGE SCALE GENOMIC DNA]</scope>
    <source>
        <strain evidence="2 3">JCM 10425</strain>
    </source>
</reference>
<dbReference type="InterPro" id="IPR019545">
    <property type="entry name" value="DM13_domain"/>
</dbReference>
<evidence type="ECO:0000259" key="1">
    <source>
        <dbReference type="PROSITE" id="PS51549"/>
    </source>
</evidence>
<comment type="caution">
    <text evidence="2">The sequence shown here is derived from an EMBL/GenBank/DDBJ whole genome shotgun (WGS) entry which is preliminary data.</text>
</comment>
<protein>
    <submittedName>
        <fullName evidence="2">DM13 domain-containing protein</fullName>
    </submittedName>
</protein>
<dbReference type="PROSITE" id="PS51549">
    <property type="entry name" value="DM13"/>
    <property type="match status" value="1"/>
</dbReference>
<sequence>MRRPLLFTFVAIVGLSIGAGLALFEPWRIFTSTTVEETIPSVPAGTAAPAGKNAGTTVLARGTLITHEHDTTGTVAILRLPDGTRILRFEDLNTSDGPDLRVWLTDQPVLEGTAGWTVFDDGKHVELGELKGNKGSQNYSIPADVDLETLTSVSIWCARFHVSFGAAELAAA</sequence>
<evidence type="ECO:0000313" key="2">
    <source>
        <dbReference type="EMBL" id="GAA0254680.1"/>
    </source>
</evidence>
<evidence type="ECO:0000313" key="3">
    <source>
        <dbReference type="Proteomes" id="UP001500967"/>
    </source>
</evidence>